<dbReference type="Proteomes" id="UP000321150">
    <property type="component" value="Unassembled WGS sequence"/>
</dbReference>
<comment type="caution">
    <text evidence="1">The sequence shown here is derived from an EMBL/GenBank/DDBJ whole genome shotgun (WGS) entry which is preliminary data.</text>
</comment>
<reference evidence="1 2" key="1">
    <citation type="submission" date="2019-07" db="EMBL/GenBank/DDBJ databases">
        <title>Whole genome shotgun sequence of Chryseobacterium lathyri NBRC 105250.</title>
        <authorList>
            <person name="Hosoyama A."/>
            <person name="Uohara A."/>
            <person name="Ohji S."/>
            <person name="Ichikawa N."/>
        </authorList>
    </citation>
    <scope>NUCLEOTIDE SEQUENCE [LARGE SCALE GENOMIC DNA]</scope>
    <source>
        <strain evidence="1 2">NBRC 105250</strain>
    </source>
</reference>
<dbReference type="OrthoDB" id="1269458at2"/>
<evidence type="ECO:0000313" key="2">
    <source>
        <dbReference type="Proteomes" id="UP000321150"/>
    </source>
</evidence>
<dbReference type="RefSeq" id="WP_111956761.1">
    <property type="nucleotide sequence ID" value="NZ_BJYI01000007.1"/>
</dbReference>
<dbReference type="EMBL" id="BJYI01000007">
    <property type="protein sequence ID" value="GEN72241.1"/>
    <property type="molecule type" value="Genomic_DNA"/>
</dbReference>
<gene>
    <name evidence="1" type="ORF">CLA01_23130</name>
</gene>
<sequence>MILGVYWYFKFPENVYNFQFFRFFKGFGGHADNPAELEARVSVDHPENLIKKLGELHFRFKRLYLDIKINESQLLISTGDYTLFDEHFQFVSEIEQLLIHHNAVLTDLPFEVKSSRRFSPERKNFETIEHSFLQITGSDFKKNNAENLSVRIDCNLPSANKKDLVNDLTRICTEENIHVFYYYHCDFKQHSNLMLFFSNGRQLENTVQNVDINTFGNKMRQLEQKYQLHFGHFGGMEYYPRNGPFVELITDEEYILNKK</sequence>
<protein>
    <submittedName>
        <fullName evidence="1">Uncharacterized protein</fullName>
    </submittedName>
</protein>
<proteinExistence type="predicted"/>
<name>A0A511YAL9_9FLAO</name>
<evidence type="ECO:0000313" key="1">
    <source>
        <dbReference type="EMBL" id="GEN72241.1"/>
    </source>
</evidence>
<accession>A0A511YAL9</accession>
<organism evidence="1 2">
    <name type="scientific">Chryseobacterium lathyri</name>
    <dbReference type="NCBI Taxonomy" id="395933"/>
    <lineage>
        <taxon>Bacteria</taxon>
        <taxon>Pseudomonadati</taxon>
        <taxon>Bacteroidota</taxon>
        <taxon>Flavobacteriia</taxon>
        <taxon>Flavobacteriales</taxon>
        <taxon>Weeksellaceae</taxon>
        <taxon>Chryseobacterium group</taxon>
        <taxon>Chryseobacterium</taxon>
    </lineage>
</organism>
<dbReference type="AlphaFoldDB" id="A0A511YAL9"/>